<feature type="region of interest" description="Disordered" evidence="1">
    <location>
        <begin position="41"/>
        <end position="141"/>
    </location>
</feature>
<feature type="compositionally biased region" description="Basic and acidic residues" evidence="1">
    <location>
        <begin position="113"/>
        <end position="141"/>
    </location>
</feature>
<organism evidence="2">
    <name type="scientific">Chromera velia CCMP2878</name>
    <dbReference type="NCBI Taxonomy" id="1169474"/>
    <lineage>
        <taxon>Eukaryota</taxon>
        <taxon>Sar</taxon>
        <taxon>Alveolata</taxon>
        <taxon>Colpodellida</taxon>
        <taxon>Chromeraceae</taxon>
        <taxon>Chromera</taxon>
    </lineage>
</organism>
<dbReference type="EMBL" id="CDMZ01003631">
    <property type="protein sequence ID" value="CEM47068.1"/>
    <property type="molecule type" value="Genomic_DNA"/>
</dbReference>
<evidence type="ECO:0000256" key="1">
    <source>
        <dbReference type="SAM" id="MobiDB-lite"/>
    </source>
</evidence>
<sequence length="141" mass="14872">MNAAVPAATRHLLVTPQGPPGGESAEGVPKAIQHMVLSPQATEHVTKCTPRAPVDPSSEAYVEDGVIHPIPSPSPLRPQSPATAASSIREPPLPPPHPSSRSHDLVPMVPYPDPKRVRGEANVMKEGEEGERKGKEQKGGV</sequence>
<protein>
    <submittedName>
        <fullName evidence="2">Uncharacterized protein</fullName>
    </submittedName>
</protein>
<evidence type="ECO:0000313" key="2">
    <source>
        <dbReference type="EMBL" id="CEM47068.1"/>
    </source>
</evidence>
<gene>
    <name evidence="2" type="ORF">Cvel_30787</name>
</gene>
<dbReference type="VEuPathDB" id="CryptoDB:Cvel_30787"/>
<reference evidence="2" key="1">
    <citation type="submission" date="2014-11" db="EMBL/GenBank/DDBJ databases">
        <authorList>
            <person name="Otto D Thomas"/>
            <person name="Naeem Raeece"/>
        </authorList>
    </citation>
    <scope>NUCLEOTIDE SEQUENCE</scope>
</reference>
<name>A0A0G4HRV3_9ALVE</name>
<accession>A0A0G4HRV3</accession>
<dbReference type="AlphaFoldDB" id="A0A0G4HRV3"/>
<proteinExistence type="predicted"/>
<feature type="region of interest" description="Disordered" evidence="1">
    <location>
        <begin position="1"/>
        <end position="28"/>
    </location>
</feature>